<reference evidence="1" key="2">
    <citation type="submission" date="2021-04" db="EMBL/GenBank/DDBJ databases">
        <authorList>
            <person name="Gilroy R."/>
        </authorList>
    </citation>
    <scope>NUCLEOTIDE SEQUENCE</scope>
    <source>
        <strain evidence="1">CHK183-1962</strain>
    </source>
</reference>
<name>A0A9D2BIZ2_9FIRM</name>
<organism evidence="1 2">
    <name type="scientific">Candidatus Fusicatenibacter merdavium</name>
    <dbReference type="NCBI Taxonomy" id="2838600"/>
    <lineage>
        <taxon>Bacteria</taxon>
        <taxon>Bacillati</taxon>
        <taxon>Bacillota</taxon>
        <taxon>Clostridia</taxon>
        <taxon>Lachnospirales</taxon>
        <taxon>Lachnospiraceae</taxon>
        <taxon>Fusicatenibacter</taxon>
    </lineage>
</organism>
<comment type="caution">
    <text evidence="1">The sequence shown here is derived from an EMBL/GenBank/DDBJ whole genome shotgun (WGS) entry which is preliminary data.</text>
</comment>
<protein>
    <submittedName>
        <fullName evidence="1">Uncharacterized protein</fullName>
    </submittedName>
</protein>
<evidence type="ECO:0000313" key="1">
    <source>
        <dbReference type="EMBL" id="HIX77187.1"/>
    </source>
</evidence>
<gene>
    <name evidence="1" type="ORF">H9734_06295</name>
</gene>
<sequence>MLRILYCDDEPAQEIYLQRAVQKWEETSRETIRLQTFRSAEEVLFELD</sequence>
<dbReference type="AlphaFoldDB" id="A0A9D2BIZ2"/>
<reference evidence="1" key="1">
    <citation type="journal article" date="2021" name="PeerJ">
        <title>Extensive microbial diversity within the chicken gut microbiome revealed by metagenomics and culture.</title>
        <authorList>
            <person name="Gilroy R."/>
            <person name="Ravi A."/>
            <person name="Getino M."/>
            <person name="Pursley I."/>
            <person name="Horton D.L."/>
            <person name="Alikhan N.F."/>
            <person name="Baker D."/>
            <person name="Gharbi K."/>
            <person name="Hall N."/>
            <person name="Watson M."/>
            <person name="Adriaenssens E.M."/>
            <person name="Foster-Nyarko E."/>
            <person name="Jarju S."/>
            <person name="Secka A."/>
            <person name="Antonio M."/>
            <person name="Oren A."/>
            <person name="Chaudhuri R.R."/>
            <person name="La Ragione R."/>
            <person name="Hildebrand F."/>
            <person name="Pallen M.J."/>
        </authorList>
    </citation>
    <scope>NUCLEOTIDE SEQUENCE</scope>
    <source>
        <strain evidence="1">CHK183-1962</strain>
    </source>
</reference>
<dbReference type="Proteomes" id="UP000886890">
    <property type="component" value="Unassembled WGS sequence"/>
</dbReference>
<accession>A0A9D2BIZ2</accession>
<evidence type="ECO:0000313" key="2">
    <source>
        <dbReference type="Proteomes" id="UP000886890"/>
    </source>
</evidence>
<proteinExistence type="predicted"/>
<dbReference type="EMBL" id="DXEK01000104">
    <property type="protein sequence ID" value="HIX77187.1"/>
    <property type="molecule type" value="Genomic_DNA"/>
</dbReference>